<sequence length="609" mass="65336">MSATAAPRPACLAGSRRSRDRPRRPRRVSPCVASVSSRWETNTGTARGGSGIRWWTSFVSPSARARAADPRFIVHARPGEYPAFDGRTREEFRRMGVRANEDEFGSFDPDEIDDAGTIGNAKAPASGDDDGLESSASGGPRRTYHDEAVARRNDVSTRLRNFLKYLLWMRLGTEMPMRAFVVPEGSAVAGNAFSDFISSIVPATATAYTGADAALSVTLQEGASGTIGTLATKVAATSLSPIPQGGISLFHVGIGPFIAASIAMSVLTATVPSLKELTKDAVGQHTVKQYTRYITLAVAVVQSYITAVNLKPYCALGFESKTYAVAATLFFTCGALAAAWLADEMTDRGLGQGTSVMITVSVCGAYVSALRHYFTQLLTVSFAQILPFILAATALTAGSVLVQTGTCRVPIAYFQGPAIPGLPRVVREEIDHVPFKINPLGMQPVLVAVFLCEGAMWLVNALSDNGTKWPEWALNLAACAFSSASGSVAYYVIFFATVFGFSYLDLQNTPKEVAEYMTKIGARVPNVRPGEQTARHLEELQRGSRFFGGLLLAIVATACAYADAHMRRTTGICVGFTSMLIVTSTIMQMKRQMSAMAQMPRLDKVMDGL</sequence>
<feature type="compositionally biased region" description="Acidic residues" evidence="2">
    <location>
        <begin position="103"/>
        <end position="114"/>
    </location>
</feature>
<reference evidence="4" key="1">
    <citation type="submission" date="2021-01" db="EMBL/GenBank/DDBJ databases">
        <authorList>
            <person name="Corre E."/>
            <person name="Pelletier E."/>
            <person name="Niang G."/>
            <person name="Scheremetjew M."/>
            <person name="Finn R."/>
            <person name="Kale V."/>
            <person name="Holt S."/>
            <person name="Cochrane G."/>
            <person name="Meng A."/>
            <person name="Brown T."/>
            <person name="Cohen L."/>
        </authorList>
    </citation>
    <scope>NUCLEOTIDE SEQUENCE</scope>
    <source>
        <strain evidence="4">CCAC1681</strain>
    </source>
</reference>
<dbReference type="InterPro" id="IPR023201">
    <property type="entry name" value="SecY_dom_sf"/>
</dbReference>
<dbReference type="GO" id="GO:0015031">
    <property type="term" value="P:protein transport"/>
    <property type="evidence" value="ECO:0007669"/>
    <property type="project" value="InterPro"/>
</dbReference>
<name>A0A7S0CZ37_MICPS</name>
<dbReference type="PANTHER" id="PTHR10906">
    <property type="entry name" value="SECY/SEC61-ALPHA FAMILY MEMBER"/>
    <property type="match status" value="1"/>
</dbReference>
<feature type="transmembrane region" description="Helical" evidence="3">
    <location>
        <begin position="354"/>
        <end position="374"/>
    </location>
</feature>
<feature type="transmembrane region" description="Helical" evidence="3">
    <location>
        <begin position="546"/>
        <end position="563"/>
    </location>
</feature>
<protein>
    <recommendedName>
        <fullName evidence="5">Type II secretory pathway family</fullName>
    </recommendedName>
</protein>
<evidence type="ECO:0000256" key="3">
    <source>
        <dbReference type="SAM" id="Phobius"/>
    </source>
</evidence>
<dbReference type="Gene3D" id="1.10.3370.10">
    <property type="entry name" value="SecY subunit domain"/>
    <property type="match status" value="1"/>
</dbReference>
<proteinExistence type="inferred from homology"/>
<evidence type="ECO:0008006" key="5">
    <source>
        <dbReference type="Google" id="ProtNLM"/>
    </source>
</evidence>
<dbReference type="Pfam" id="PF00344">
    <property type="entry name" value="SecY"/>
    <property type="match status" value="1"/>
</dbReference>
<feature type="transmembrane region" description="Helical" evidence="3">
    <location>
        <begin position="290"/>
        <end position="310"/>
    </location>
</feature>
<accession>A0A7S0CZ37</accession>
<evidence type="ECO:0000256" key="2">
    <source>
        <dbReference type="SAM" id="MobiDB-lite"/>
    </source>
</evidence>
<keyword evidence="3" id="KW-1133">Transmembrane helix</keyword>
<keyword evidence="3" id="KW-0812">Transmembrane</keyword>
<dbReference type="InterPro" id="IPR002208">
    <property type="entry name" value="SecY/SEC61-alpha"/>
</dbReference>
<dbReference type="AlphaFoldDB" id="A0A7S0CZ37"/>
<feature type="region of interest" description="Disordered" evidence="2">
    <location>
        <begin position="103"/>
        <end position="149"/>
    </location>
</feature>
<dbReference type="GO" id="GO:0016020">
    <property type="term" value="C:membrane"/>
    <property type="evidence" value="ECO:0007669"/>
    <property type="project" value="InterPro"/>
</dbReference>
<feature type="transmembrane region" description="Helical" evidence="3">
    <location>
        <begin position="569"/>
        <end position="589"/>
    </location>
</feature>
<comment type="similarity">
    <text evidence="1">Belongs to the SecY/SEC61-alpha family.</text>
</comment>
<feature type="transmembrane region" description="Helical" evidence="3">
    <location>
        <begin position="322"/>
        <end position="342"/>
    </location>
</feature>
<evidence type="ECO:0000256" key="1">
    <source>
        <dbReference type="RuleBase" id="RU004349"/>
    </source>
</evidence>
<evidence type="ECO:0000313" key="4">
    <source>
        <dbReference type="EMBL" id="CAD8438053.1"/>
    </source>
</evidence>
<feature type="region of interest" description="Disordered" evidence="2">
    <location>
        <begin position="1"/>
        <end position="31"/>
    </location>
</feature>
<feature type="compositionally biased region" description="Basic residues" evidence="2">
    <location>
        <begin position="16"/>
        <end position="27"/>
    </location>
</feature>
<feature type="transmembrane region" description="Helical" evidence="3">
    <location>
        <begin position="474"/>
        <end position="501"/>
    </location>
</feature>
<dbReference type="SUPFAM" id="SSF103491">
    <property type="entry name" value="Preprotein translocase SecY subunit"/>
    <property type="match status" value="1"/>
</dbReference>
<gene>
    <name evidence="4" type="ORF">MSP1401_LOCUS5017</name>
</gene>
<feature type="transmembrane region" description="Helical" evidence="3">
    <location>
        <begin position="249"/>
        <end position="269"/>
    </location>
</feature>
<keyword evidence="3" id="KW-0472">Membrane</keyword>
<dbReference type="EMBL" id="HBEN01006159">
    <property type="protein sequence ID" value="CAD8438053.1"/>
    <property type="molecule type" value="Transcribed_RNA"/>
</dbReference>
<feature type="transmembrane region" description="Helical" evidence="3">
    <location>
        <begin position="380"/>
        <end position="402"/>
    </location>
</feature>
<organism evidence="4">
    <name type="scientific">Micromonas pusilla</name>
    <name type="common">Picoplanktonic green alga</name>
    <name type="synonym">Chromulina pusilla</name>
    <dbReference type="NCBI Taxonomy" id="38833"/>
    <lineage>
        <taxon>Eukaryota</taxon>
        <taxon>Viridiplantae</taxon>
        <taxon>Chlorophyta</taxon>
        <taxon>Mamiellophyceae</taxon>
        <taxon>Mamiellales</taxon>
        <taxon>Mamiellaceae</taxon>
        <taxon>Micromonas</taxon>
    </lineage>
</organism>